<evidence type="ECO:0000313" key="1">
    <source>
        <dbReference type="EMBL" id="ATQ77334.1"/>
    </source>
</evidence>
<organism evidence="1 2">
    <name type="scientific">Massilia violaceinigra</name>
    <dbReference type="NCBI Taxonomy" id="2045208"/>
    <lineage>
        <taxon>Bacteria</taxon>
        <taxon>Pseudomonadati</taxon>
        <taxon>Pseudomonadota</taxon>
        <taxon>Betaproteobacteria</taxon>
        <taxon>Burkholderiales</taxon>
        <taxon>Oxalobacteraceae</taxon>
        <taxon>Telluria group</taxon>
        <taxon>Massilia</taxon>
    </lineage>
</organism>
<dbReference type="EMBL" id="CP024608">
    <property type="protein sequence ID" value="ATQ77334.1"/>
    <property type="molecule type" value="Genomic_DNA"/>
</dbReference>
<sequence>MAEATAQRIAVKEAFLRRAALVDGPFMLKGSYVTSQQIDDWVGLDGVDAGALTAWLTAVTGPNSMTAFVSAVFPKMPSGA</sequence>
<reference evidence="1" key="1">
    <citation type="submission" date="2017-10" db="EMBL/GenBank/DDBJ databases">
        <title>Massilia psychrophilum sp. nov., a novel purple-pigmented bacterium isolated from Tianshan glacier, Xinjiang Municipality, China.</title>
        <authorList>
            <person name="Wang H."/>
        </authorList>
    </citation>
    <scope>NUCLEOTIDE SEQUENCE [LARGE SCALE GENOMIC DNA]</scope>
    <source>
        <strain evidence="1">B2</strain>
    </source>
</reference>
<name>A0A2D2DQS3_9BURK</name>
<dbReference type="OrthoDB" id="2535399at2"/>
<dbReference type="RefSeq" id="WP_099879408.1">
    <property type="nucleotide sequence ID" value="NZ_CP024608.1"/>
</dbReference>
<dbReference type="Proteomes" id="UP000229897">
    <property type="component" value="Chromosome"/>
</dbReference>
<keyword evidence="2" id="KW-1185">Reference proteome</keyword>
<dbReference type="AlphaFoldDB" id="A0A2D2DQS3"/>
<protein>
    <submittedName>
        <fullName evidence="1">Uncharacterized protein</fullName>
    </submittedName>
</protein>
<dbReference type="KEGG" id="mass:CR152_24550"/>
<gene>
    <name evidence="1" type="ORF">CR152_24550</name>
</gene>
<accession>A0A2D2DQS3</accession>
<evidence type="ECO:0000313" key="2">
    <source>
        <dbReference type="Proteomes" id="UP000229897"/>
    </source>
</evidence>
<proteinExistence type="predicted"/>